<evidence type="ECO:0000313" key="4">
    <source>
        <dbReference type="Proteomes" id="UP000286402"/>
    </source>
</evidence>
<dbReference type="EMBL" id="MCAQ01000001">
    <property type="protein sequence ID" value="RKF41943.1"/>
    <property type="molecule type" value="Genomic_DNA"/>
</dbReference>
<feature type="compositionally biased region" description="Low complexity" evidence="1">
    <location>
        <begin position="117"/>
        <end position="136"/>
    </location>
</feature>
<organism evidence="3 4">
    <name type="scientific">Sphingobacterium siyangense</name>
    <dbReference type="NCBI Taxonomy" id="459529"/>
    <lineage>
        <taxon>Bacteria</taxon>
        <taxon>Pseudomonadati</taxon>
        <taxon>Bacteroidota</taxon>
        <taxon>Sphingobacteriia</taxon>
        <taxon>Sphingobacteriales</taxon>
        <taxon>Sphingobacteriaceae</taxon>
        <taxon>Sphingobacterium</taxon>
    </lineage>
</organism>
<dbReference type="AlphaFoldDB" id="A0A420G9W1"/>
<feature type="chain" id="PRO_5019057440" evidence="2">
    <location>
        <begin position="26"/>
        <end position="136"/>
    </location>
</feature>
<feature type="signal peptide" evidence="2">
    <location>
        <begin position="1"/>
        <end position="25"/>
    </location>
</feature>
<evidence type="ECO:0000256" key="1">
    <source>
        <dbReference type="SAM" id="MobiDB-lite"/>
    </source>
</evidence>
<protein>
    <submittedName>
        <fullName evidence="3">Uncharacterized protein</fullName>
    </submittedName>
</protein>
<sequence>MRNLFTVKASLFTLILALVAFGTIAAAAVMHKKEKVAVVKSERLLQNWYFIGDEDDDPTDPNNYAEEPLDGKRCSETYEVICQIQAPDDGNGHPDMSAPAASGGGTVESQISSVDASLPSTSPVPTNSTVTAFRAD</sequence>
<name>A0A420G9W1_9SPHI</name>
<reference evidence="3 4" key="1">
    <citation type="submission" date="2016-07" db="EMBL/GenBank/DDBJ databases">
        <title>Genome analysis of Sphingobacterium siyangense T12B17.</title>
        <authorList>
            <person name="Xu D."/>
            <person name="Su Y."/>
            <person name="Zheng S."/>
        </authorList>
    </citation>
    <scope>NUCLEOTIDE SEQUENCE [LARGE SCALE GENOMIC DNA]</scope>
    <source>
        <strain evidence="3 4">T12B17</strain>
    </source>
</reference>
<accession>A0A420G9W1</accession>
<dbReference type="Proteomes" id="UP000286402">
    <property type="component" value="Unassembled WGS sequence"/>
</dbReference>
<comment type="caution">
    <text evidence="3">The sequence shown here is derived from an EMBL/GenBank/DDBJ whole genome shotgun (WGS) entry which is preliminary data.</text>
</comment>
<keyword evidence="4" id="KW-1185">Reference proteome</keyword>
<gene>
    <name evidence="3" type="ORF">BCY89_00040</name>
</gene>
<keyword evidence="2" id="KW-0732">Signal</keyword>
<evidence type="ECO:0000313" key="3">
    <source>
        <dbReference type="EMBL" id="RKF41943.1"/>
    </source>
</evidence>
<proteinExistence type="predicted"/>
<feature type="region of interest" description="Disordered" evidence="1">
    <location>
        <begin position="85"/>
        <end position="136"/>
    </location>
</feature>
<evidence type="ECO:0000256" key="2">
    <source>
        <dbReference type="SAM" id="SignalP"/>
    </source>
</evidence>
<feature type="region of interest" description="Disordered" evidence="1">
    <location>
        <begin position="51"/>
        <end position="70"/>
    </location>
</feature>